<gene>
    <name evidence="2" type="ORF">B0H16DRAFT_1597584</name>
</gene>
<reference evidence="2" key="1">
    <citation type="submission" date="2023-03" db="EMBL/GenBank/DDBJ databases">
        <title>Massive genome expansion in bonnet fungi (Mycena s.s.) driven by repeated elements and novel gene families across ecological guilds.</title>
        <authorList>
            <consortium name="Lawrence Berkeley National Laboratory"/>
            <person name="Harder C.B."/>
            <person name="Miyauchi S."/>
            <person name="Viragh M."/>
            <person name="Kuo A."/>
            <person name="Thoen E."/>
            <person name="Andreopoulos B."/>
            <person name="Lu D."/>
            <person name="Skrede I."/>
            <person name="Drula E."/>
            <person name="Henrissat B."/>
            <person name="Morin E."/>
            <person name="Kohler A."/>
            <person name="Barry K."/>
            <person name="LaButti K."/>
            <person name="Morin E."/>
            <person name="Salamov A."/>
            <person name="Lipzen A."/>
            <person name="Mereny Z."/>
            <person name="Hegedus B."/>
            <person name="Baldrian P."/>
            <person name="Stursova M."/>
            <person name="Weitz H."/>
            <person name="Taylor A."/>
            <person name="Grigoriev I.V."/>
            <person name="Nagy L.G."/>
            <person name="Martin F."/>
            <person name="Kauserud H."/>
        </authorList>
    </citation>
    <scope>NUCLEOTIDE SEQUENCE</scope>
    <source>
        <strain evidence="2">CBHHK182m</strain>
    </source>
</reference>
<evidence type="ECO:0000313" key="2">
    <source>
        <dbReference type="EMBL" id="KAJ7723885.1"/>
    </source>
</evidence>
<feature type="transmembrane region" description="Helical" evidence="1">
    <location>
        <begin position="71"/>
        <end position="91"/>
    </location>
</feature>
<name>A0AAD7MM46_9AGAR</name>
<keyword evidence="1" id="KW-0812">Transmembrane</keyword>
<keyword evidence="3" id="KW-1185">Reference proteome</keyword>
<dbReference type="AlphaFoldDB" id="A0AAD7MM46"/>
<proteinExistence type="predicted"/>
<accession>A0AAD7MM46</accession>
<evidence type="ECO:0000313" key="3">
    <source>
        <dbReference type="Proteomes" id="UP001215598"/>
    </source>
</evidence>
<keyword evidence="1" id="KW-1133">Transmembrane helix</keyword>
<dbReference type="Proteomes" id="UP001215598">
    <property type="component" value="Unassembled WGS sequence"/>
</dbReference>
<evidence type="ECO:0000256" key="1">
    <source>
        <dbReference type="SAM" id="Phobius"/>
    </source>
</evidence>
<comment type="caution">
    <text evidence="2">The sequence shown here is derived from an EMBL/GenBank/DDBJ whole genome shotgun (WGS) entry which is preliminary data.</text>
</comment>
<sequence>MSCAHSLVNGMYVLSWLAVTYSLESSLLPTPGTRRTRAMTTGGRVTCGSAWKESVGGRRKPPASSPSPSTFISIPSLAVVYAAAVPVYSYTLAASAITRRRCTYPNVLF</sequence>
<keyword evidence="1" id="KW-0472">Membrane</keyword>
<dbReference type="EMBL" id="JARKIB010000207">
    <property type="protein sequence ID" value="KAJ7723885.1"/>
    <property type="molecule type" value="Genomic_DNA"/>
</dbReference>
<organism evidence="2 3">
    <name type="scientific">Mycena metata</name>
    <dbReference type="NCBI Taxonomy" id="1033252"/>
    <lineage>
        <taxon>Eukaryota</taxon>
        <taxon>Fungi</taxon>
        <taxon>Dikarya</taxon>
        <taxon>Basidiomycota</taxon>
        <taxon>Agaricomycotina</taxon>
        <taxon>Agaricomycetes</taxon>
        <taxon>Agaricomycetidae</taxon>
        <taxon>Agaricales</taxon>
        <taxon>Marasmiineae</taxon>
        <taxon>Mycenaceae</taxon>
        <taxon>Mycena</taxon>
    </lineage>
</organism>
<protein>
    <submittedName>
        <fullName evidence="2">Uncharacterized protein</fullName>
    </submittedName>
</protein>